<sequence>MDQLFAPWRIEWVERDDDEESEGCPFCVLPERDDDRESRVVARSDHTFVLLNNYPYNPGHAMVIPYRHTGEWGDLTDAELLDHAKLKAATLSAFDAAMGPDAANVGENLGGGASGGSIDDHLHTHVVPRWNGDTNFMPVVGDTKVLVEALDDTYDRLHEAFSGLDAADGGGGDGDDGDDGDGPTGDADAAVRLSFETATE</sequence>
<evidence type="ECO:0000313" key="5">
    <source>
        <dbReference type="EMBL" id="MFC6824423.1"/>
    </source>
</evidence>
<dbReference type="Pfam" id="PF01230">
    <property type="entry name" value="HIT"/>
    <property type="match status" value="1"/>
</dbReference>
<evidence type="ECO:0000256" key="2">
    <source>
        <dbReference type="PROSITE-ProRule" id="PRU00464"/>
    </source>
</evidence>
<dbReference type="InterPro" id="IPR011146">
    <property type="entry name" value="HIT-like"/>
</dbReference>
<feature type="short sequence motif" description="Histidine triad motif" evidence="2">
    <location>
        <begin position="121"/>
        <end position="125"/>
    </location>
</feature>
<dbReference type="SUPFAM" id="SSF54197">
    <property type="entry name" value="HIT-like"/>
    <property type="match status" value="1"/>
</dbReference>
<protein>
    <submittedName>
        <fullName evidence="5">HIT family protein</fullName>
    </submittedName>
</protein>
<dbReference type="InterPro" id="IPR039383">
    <property type="entry name" value="FHIT"/>
</dbReference>
<accession>A0ABD5TUY3</accession>
<gene>
    <name evidence="5" type="ORF">ACFQEV_05350</name>
</gene>
<proteinExistence type="predicted"/>
<dbReference type="PANTHER" id="PTHR42997:SF1">
    <property type="entry name" value="AP-4-A PHOSPHORYLASE"/>
    <property type="match status" value="1"/>
</dbReference>
<evidence type="ECO:0000313" key="6">
    <source>
        <dbReference type="Proteomes" id="UP001596408"/>
    </source>
</evidence>
<dbReference type="Gene3D" id="3.30.428.10">
    <property type="entry name" value="HIT-like"/>
    <property type="match status" value="1"/>
</dbReference>
<dbReference type="RefSeq" id="WP_379693330.1">
    <property type="nucleotide sequence ID" value="NZ_JBHSXH010000009.1"/>
</dbReference>
<reference evidence="5 6" key="1">
    <citation type="journal article" date="2019" name="Int. J. Syst. Evol. Microbiol.">
        <title>The Global Catalogue of Microorganisms (GCM) 10K type strain sequencing project: providing services to taxonomists for standard genome sequencing and annotation.</title>
        <authorList>
            <consortium name="The Broad Institute Genomics Platform"/>
            <consortium name="The Broad Institute Genome Sequencing Center for Infectious Disease"/>
            <person name="Wu L."/>
            <person name="Ma J."/>
        </authorList>
    </citation>
    <scope>NUCLEOTIDE SEQUENCE [LARGE SCALE GENOMIC DNA]</scope>
    <source>
        <strain evidence="5 6">YIM 94188</strain>
    </source>
</reference>
<dbReference type="EMBL" id="JBHSXH010000009">
    <property type="protein sequence ID" value="MFC6824423.1"/>
    <property type="molecule type" value="Genomic_DNA"/>
</dbReference>
<dbReference type="AlphaFoldDB" id="A0ABD5TUY3"/>
<dbReference type="Proteomes" id="UP001596408">
    <property type="component" value="Unassembled WGS sequence"/>
</dbReference>
<feature type="domain" description="HIT" evidence="4">
    <location>
        <begin position="25"/>
        <end position="136"/>
    </location>
</feature>
<organism evidence="5 6">
    <name type="scientific">Halopelagius fulvigenes</name>
    <dbReference type="NCBI Taxonomy" id="1198324"/>
    <lineage>
        <taxon>Archaea</taxon>
        <taxon>Methanobacteriati</taxon>
        <taxon>Methanobacteriota</taxon>
        <taxon>Stenosarchaea group</taxon>
        <taxon>Halobacteria</taxon>
        <taxon>Halobacteriales</taxon>
        <taxon>Haloferacaceae</taxon>
    </lineage>
</organism>
<dbReference type="CDD" id="cd01275">
    <property type="entry name" value="FHIT"/>
    <property type="match status" value="1"/>
</dbReference>
<evidence type="ECO:0000259" key="4">
    <source>
        <dbReference type="PROSITE" id="PS51084"/>
    </source>
</evidence>
<dbReference type="InterPro" id="IPR052908">
    <property type="entry name" value="AP-4-A_phosphorylase"/>
</dbReference>
<name>A0ABD5TUY3_9EURY</name>
<keyword evidence="6" id="KW-1185">Reference proteome</keyword>
<evidence type="ECO:0000256" key="1">
    <source>
        <dbReference type="ARBA" id="ARBA00022741"/>
    </source>
</evidence>
<dbReference type="PROSITE" id="PS51084">
    <property type="entry name" value="HIT_2"/>
    <property type="match status" value="1"/>
</dbReference>
<feature type="region of interest" description="Disordered" evidence="3">
    <location>
        <begin position="163"/>
        <end position="190"/>
    </location>
</feature>
<keyword evidence="1" id="KW-0547">Nucleotide-binding</keyword>
<evidence type="ECO:0000256" key="3">
    <source>
        <dbReference type="SAM" id="MobiDB-lite"/>
    </source>
</evidence>
<comment type="caution">
    <text evidence="5">The sequence shown here is derived from an EMBL/GenBank/DDBJ whole genome shotgun (WGS) entry which is preliminary data.</text>
</comment>
<dbReference type="InterPro" id="IPR036265">
    <property type="entry name" value="HIT-like_sf"/>
</dbReference>
<dbReference type="PANTHER" id="PTHR42997">
    <property type="entry name" value="HIT FAMILY HYDROLASE"/>
    <property type="match status" value="1"/>
</dbReference>
<dbReference type="GO" id="GO:0000166">
    <property type="term" value="F:nucleotide binding"/>
    <property type="evidence" value="ECO:0007669"/>
    <property type="project" value="UniProtKB-KW"/>
</dbReference>